<evidence type="ECO:0000256" key="1">
    <source>
        <dbReference type="SAM" id="Phobius"/>
    </source>
</evidence>
<organism evidence="2">
    <name type="scientific">Thermodesulfovibrio autotrophicus</name>
    <dbReference type="NCBI Taxonomy" id="3118333"/>
    <lineage>
        <taxon>Bacteria</taxon>
        <taxon>Pseudomonadati</taxon>
        <taxon>Nitrospirota</taxon>
        <taxon>Thermodesulfovibrionia</taxon>
        <taxon>Thermodesulfovibrionales</taxon>
        <taxon>Thermodesulfovibrionaceae</taxon>
        <taxon>Thermodesulfovibrio</taxon>
    </lineage>
</organism>
<keyword evidence="1" id="KW-0812">Transmembrane</keyword>
<sequence>MKALKTWNLLVKIIFLPVIIGAAFLFYKLISNPHEFWLYIESNKLFPRIIAWISLLLGLYGIASRRFAVSTAIFLFSIAFFFAYIGRFIFKNMY</sequence>
<proteinExistence type="predicted"/>
<protein>
    <submittedName>
        <fullName evidence="2">Uncharacterized protein</fullName>
    </submittedName>
</protein>
<keyword evidence="1" id="KW-0472">Membrane</keyword>
<gene>
    <name evidence="2" type="ORF">V4D30_00830</name>
</gene>
<reference evidence="2" key="1">
    <citation type="submission" date="2024-01" db="EMBL/GenBank/DDBJ databases">
        <title>The first autotrophic representatives of the genus Thermodesulfovibrio.</title>
        <authorList>
            <person name="Maltseva A.I."/>
            <person name="Elcheninov A.G."/>
            <person name="Kublanov I.V."/>
            <person name="Lebedinsky A.V."/>
            <person name="Frolov E.N."/>
        </authorList>
    </citation>
    <scope>NUCLEOTIDE SEQUENCE</scope>
    <source>
        <strain evidence="2">3907-1M</strain>
    </source>
</reference>
<feature type="transmembrane region" description="Helical" evidence="1">
    <location>
        <begin position="69"/>
        <end position="90"/>
    </location>
</feature>
<dbReference type="KEGG" id="taut:V4D30_00830"/>
<evidence type="ECO:0000313" key="2">
    <source>
        <dbReference type="EMBL" id="XCH46837.1"/>
    </source>
</evidence>
<name>A0AAU8GXV6_9BACT</name>
<feature type="transmembrane region" description="Helical" evidence="1">
    <location>
        <begin position="9"/>
        <end position="30"/>
    </location>
</feature>
<dbReference type="AlphaFoldDB" id="A0AAU8GXV6"/>
<dbReference type="EMBL" id="CP144373">
    <property type="protein sequence ID" value="XCH46837.1"/>
    <property type="molecule type" value="Genomic_DNA"/>
</dbReference>
<keyword evidence="1" id="KW-1133">Transmembrane helix</keyword>
<dbReference type="RefSeq" id="WP_353684360.1">
    <property type="nucleotide sequence ID" value="NZ_CP144373.1"/>
</dbReference>
<feature type="transmembrane region" description="Helical" evidence="1">
    <location>
        <begin position="45"/>
        <end position="62"/>
    </location>
</feature>
<accession>A0AAU8GXV6</accession>